<sequence>MLSWLCLSQGVRSPALQLSDLQEGHYSIQLTVTDSSGQQNSDTVSLNVLPENRAPVAVTGPDQQLFLPASSVMLNGSDSTDDCAITSYQWEILSGPPGSKIKDANKAVALVTGLRAGSHKFQLTVQDQQGAADSAVLTVTVKEGEAKSLPLVAHASGSHTLTLPSNSLVLKGSVSNIVSGNVSFLWLRDEQSPAAGDVLYDSDHQASLYLANLVEGTYLFHLRATDTQGHSSTATATVEVRPGRVFPLHVPKETIVLKYIVYTLTKISIFDFPLLCYGTTVFQEPESVFAHVCICLNSTVFRFSVQGPDGTVPGPKLARLLRHQLLKEKNDFLLFKVLRVNTVMCLLSCSAHGHCDPITKRCACDHLWMENPFQHFLDDNESNCDWSVLYVTICCVAVFVFLVSMSWAWCKRRTKVRKKTKYTILDNVDEHERMELQPKYSESISLELSTEHNSSLMMSESELDSDQDTIFSSQKMDRTRNRANGTMTNRDAYSLHPVEG</sequence>
<dbReference type="Gene3D" id="2.60.40.10">
    <property type="entry name" value="Immunoglobulins"/>
    <property type="match status" value="3"/>
</dbReference>
<dbReference type="AlphaFoldDB" id="A0A4W4HFY0"/>
<feature type="domain" description="PKD/Chitinase" evidence="7">
    <location>
        <begin position="152"/>
        <end position="243"/>
    </location>
</feature>
<feature type="transmembrane region" description="Helical" evidence="6">
    <location>
        <begin position="388"/>
        <end position="410"/>
    </location>
</feature>
<name>A0A4W4HFY0_ELEEL</name>
<dbReference type="InterPro" id="IPR022409">
    <property type="entry name" value="PKD/Chitinase_dom"/>
</dbReference>
<dbReference type="GeneTree" id="ENSGT00940000161462"/>
<reference evidence="8" key="4">
    <citation type="submission" date="2025-08" db="UniProtKB">
        <authorList>
            <consortium name="Ensembl"/>
        </authorList>
    </citation>
    <scope>IDENTIFICATION</scope>
</reference>
<dbReference type="GO" id="GO:0005886">
    <property type="term" value="C:plasma membrane"/>
    <property type="evidence" value="ECO:0007669"/>
    <property type="project" value="TreeGrafter"/>
</dbReference>
<keyword evidence="2 6" id="KW-0812">Transmembrane</keyword>
<dbReference type="InterPro" id="IPR029865">
    <property type="entry name" value="KIAA0319-like"/>
</dbReference>
<dbReference type="InterPro" id="IPR035986">
    <property type="entry name" value="PKD_dom_sf"/>
</dbReference>
<evidence type="ECO:0000256" key="4">
    <source>
        <dbReference type="ARBA" id="ARBA00023136"/>
    </source>
</evidence>
<reference evidence="8" key="3">
    <citation type="submission" date="2020-05" db="EMBL/GenBank/DDBJ databases">
        <title>Electrophorus electricus (electric eel) genome, fEleEle1, primary haplotype.</title>
        <authorList>
            <person name="Myers G."/>
            <person name="Meyer A."/>
            <person name="Fedrigo O."/>
            <person name="Formenti G."/>
            <person name="Rhie A."/>
            <person name="Tracey A."/>
            <person name="Sims Y."/>
            <person name="Jarvis E.D."/>
        </authorList>
    </citation>
    <scope>NUCLEOTIDE SEQUENCE [LARGE SCALE GENOMIC DNA]</scope>
</reference>
<evidence type="ECO:0000256" key="5">
    <source>
        <dbReference type="ARBA" id="ARBA00023180"/>
    </source>
</evidence>
<dbReference type="GO" id="GO:0031410">
    <property type="term" value="C:cytoplasmic vesicle"/>
    <property type="evidence" value="ECO:0007669"/>
    <property type="project" value="TreeGrafter"/>
</dbReference>
<evidence type="ECO:0000313" key="9">
    <source>
        <dbReference type="Proteomes" id="UP000314983"/>
    </source>
</evidence>
<dbReference type="SMART" id="SM00089">
    <property type="entry name" value="PKD"/>
    <property type="match status" value="2"/>
</dbReference>
<dbReference type="Pfam" id="PF22352">
    <property type="entry name" value="K319L-like_PKD"/>
    <property type="match status" value="3"/>
</dbReference>
<dbReference type="SUPFAM" id="SSF49299">
    <property type="entry name" value="PKD domain"/>
    <property type="match status" value="2"/>
</dbReference>
<dbReference type="GO" id="GO:0001764">
    <property type="term" value="P:neuron migration"/>
    <property type="evidence" value="ECO:0007669"/>
    <property type="project" value="TreeGrafter"/>
</dbReference>
<evidence type="ECO:0000256" key="3">
    <source>
        <dbReference type="ARBA" id="ARBA00022989"/>
    </source>
</evidence>
<dbReference type="Pfam" id="PF23620">
    <property type="entry name" value="KIAA0319"/>
    <property type="match status" value="1"/>
</dbReference>
<dbReference type="InterPro" id="IPR056502">
    <property type="entry name" value="KIAA0319-like_C"/>
</dbReference>
<keyword evidence="9" id="KW-1185">Reference proteome</keyword>
<proteinExistence type="predicted"/>
<evidence type="ECO:0000256" key="1">
    <source>
        <dbReference type="ARBA" id="ARBA00004370"/>
    </source>
</evidence>
<dbReference type="InterPro" id="IPR013783">
    <property type="entry name" value="Ig-like_fold"/>
</dbReference>
<evidence type="ECO:0000256" key="2">
    <source>
        <dbReference type="ARBA" id="ARBA00022692"/>
    </source>
</evidence>
<evidence type="ECO:0000259" key="7">
    <source>
        <dbReference type="SMART" id="SM00089"/>
    </source>
</evidence>
<evidence type="ECO:0000313" key="8">
    <source>
        <dbReference type="Ensembl" id="ENSEEEP00000049012.2"/>
    </source>
</evidence>
<dbReference type="OMA" id="CSPLWME"/>
<dbReference type="Ensembl" id="ENSEEET00000049545.2">
    <property type="protein sequence ID" value="ENSEEEP00000049012.2"/>
    <property type="gene ID" value="ENSEEEG00000023031.2"/>
</dbReference>
<accession>A0A4W4HFY0</accession>
<reference evidence="9" key="2">
    <citation type="journal article" date="2017" name="Sci. Adv.">
        <title>A tail of two voltages: Proteomic comparison of the three electric organs of the electric eel.</title>
        <authorList>
            <person name="Traeger L.L."/>
            <person name="Sabat G."/>
            <person name="Barrett-Wilt G.A."/>
            <person name="Wells G.B."/>
            <person name="Sussman M.R."/>
        </authorList>
    </citation>
    <scope>NUCLEOTIDE SEQUENCE [LARGE SCALE GENOMIC DNA]</scope>
</reference>
<keyword evidence="4 6" id="KW-0472">Membrane</keyword>
<dbReference type="PANTHER" id="PTHR46182:SF1">
    <property type="entry name" value="DYSLEXIA-ASSOCIATED PROTEIN KIAA0319"/>
    <property type="match status" value="1"/>
</dbReference>
<evidence type="ECO:0000256" key="6">
    <source>
        <dbReference type="SAM" id="Phobius"/>
    </source>
</evidence>
<keyword evidence="5" id="KW-0325">Glycoprotein</keyword>
<comment type="subcellular location">
    <subcellularLocation>
        <location evidence="1">Membrane</location>
    </subcellularLocation>
</comment>
<dbReference type="FunFam" id="2.60.40.10:FF:000061">
    <property type="entry name" value="Dyslexia-associated protein KIAA0319 homolog"/>
    <property type="match status" value="1"/>
</dbReference>
<organism evidence="8 9">
    <name type="scientific">Electrophorus electricus</name>
    <name type="common">Electric eel</name>
    <name type="synonym">Gymnotus electricus</name>
    <dbReference type="NCBI Taxonomy" id="8005"/>
    <lineage>
        <taxon>Eukaryota</taxon>
        <taxon>Metazoa</taxon>
        <taxon>Chordata</taxon>
        <taxon>Craniata</taxon>
        <taxon>Vertebrata</taxon>
        <taxon>Euteleostomi</taxon>
        <taxon>Actinopterygii</taxon>
        <taxon>Neopterygii</taxon>
        <taxon>Teleostei</taxon>
        <taxon>Ostariophysi</taxon>
        <taxon>Gymnotiformes</taxon>
        <taxon>Gymnotoidei</taxon>
        <taxon>Gymnotidae</taxon>
        <taxon>Electrophorus</taxon>
    </lineage>
</organism>
<protein>
    <recommendedName>
        <fullName evidence="7">PKD/Chitinase domain-containing protein</fullName>
    </recommendedName>
</protein>
<keyword evidence="3 6" id="KW-1133">Transmembrane helix</keyword>
<feature type="domain" description="PKD/Chitinase" evidence="7">
    <location>
        <begin position="51"/>
        <end position="144"/>
    </location>
</feature>
<dbReference type="CDD" id="cd00146">
    <property type="entry name" value="PKD"/>
    <property type="match status" value="1"/>
</dbReference>
<reference evidence="9" key="1">
    <citation type="journal article" date="2014" name="Science">
        <title>Nonhuman genetics. Genomic basis for the convergent evolution of electric organs.</title>
        <authorList>
            <person name="Gallant J.R."/>
            <person name="Traeger L.L."/>
            <person name="Volkening J.D."/>
            <person name="Moffett H."/>
            <person name="Chen P.H."/>
            <person name="Novina C.D."/>
            <person name="Phillips G.N.Jr."/>
            <person name="Anand R."/>
            <person name="Wells G.B."/>
            <person name="Pinch M."/>
            <person name="Guth R."/>
            <person name="Unguez G.A."/>
            <person name="Albert J.S."/>
            <person name="Zakon H.H."/>
            <person name="Samanta M.P."/>
            <person name="Sussman M.R."/>
        </authorList>
    </citation>
    <scope>NUCLEOTIDE SEQUENCE [LARGE SCALE GENOMIC DNA]</scope>
</reference>
<dbReference type="PANTHER" id="PTHR46182">
    <property type="entry name" value="FI19480P1"/>
    <property type="match status" value="1"/>
</dbReference>
<dbReference type="Proteomes" id="UP000314983">
    <property type="component" value="Chromosome 10"/>
</dbReference>
<reference evidence="8" key="5">
    <citation type="submission" date="2025-09" db="UniProtKB">
        <authorList>
            <consortium name="Ensembl"/>
        </authorList>
    </citation>
    <scope>IDENTIFICATION</scope>
</reference>